<feature type="compositionally biased region" description="Pro residues" evidence="5">
    <location>
        <begin position="107"/>
        <end position="117"/>
    </location>
</feature>
<keyword evidence="7" id="KW-0675">Receptor</keyword>
<keyword evidence="3 6" id="KW-1133">Transmembrane helix</keyword>
<keyword evidence="4 6" id="KW-0472">Membrane</keyword>
<comment type="subcellular location">
    <subcellularLocation>
        <location evidence="1">Membrane</location>
        <topology evidence="1">Multi-pass membrane protein</topology>
    </subcellularLocation>
</comment>
<proteinExistence type="predicted"/>
<dbReference type="EMBL" id="CACRXK020001600">
    <property type="protein sequence ID" value="CAB3990093.1"/>
    <property type="molecule type" value="Genomic_DNA"/>
</dbReference>
<dbReference type="InterPro" id="IPR009436">
    <property type="entry name" value="AGTRAP"/>
</dbReference>
<sequence length="117" mass="13285">MMLTFGVWVVIQPSSHDANQVFLISVLFALLNDCVLIGIWYDSYLNKQSSDRRFAVAFTFINLFLKPITIIFILLGYQEHGGAFDYTRVTQAFTSSPGEQEYQGIPEPKPSQPQPSY</sequence>
<reference evidence="7" key="1">
    <citation type="submission" date="2020-04" db="EMBL/GenBank/DDBJ databases">
        <authorList>
            <person name="Alioto T."/>
            <person name="Alioto T."/>
            <person name="Gomez Garrido J."/>
        </authorList>
    </citation>
    <scope>NUCLEOTIDE SEQUENCE</scope>
    <source>
        <strain evidence="7">A484AB</strain>
    </source>
</reference>
<evidence type="ECO:0000256" key="5">
    <source>
        <dbReference type="SAM" id="MobiDB-lite"/>
    </source>
</evidence>
<accession>A0A7D9DNR3</accession>
<evidence type="ECO:0000256" key="4">
    <source>
        <dbReference type="ARBA" id="ARBA00023136"/>
    </source>
</evidence>
<dbReference type="PANTHER" id="PTHR16521">
    <property type="entry name" value="TYPE-1 ANGIOTENSIN II RECEPTOR-ASSOCIATED PROTEIN"/>
    <property type="match status" value="1"/>
</dbReference>
<dbReference type="OrthoDB" id="8191171at2759"/>
<evidence type="ECO:0000256" key="6">
    <source>
        <dbReference type="SAM" id="Phobius"/>
    </source>
</evidence>
<evidence type="ECO:0000256" key="2">
    <source>
        <dbReference type="ARBA" id="ARBA00022692"/>
    </source>
</evidence>
<dbReference type="PANTHER" id="PTHR16521:SF3">
    <property type="entry name" value="TYPE-1 ANGIOTENSIN II RECEPTOR-ASSOCIATED PROTEIN"/>
    <property type="match status" value="1"/>
</dbReference>
<evidence type="ECO:0000256" key="1">
    <source>
        <dbReference type="ARBA" id="ARBA00004141"/>
    </source>
</evidence>
<dbReference type="SMART" id="SM00805">
    <property type="entry name" value="AGTRAP"/>
    <property type="match status" value="1"/>
</dbReference>
<evidence type="ECO:0000313" key="7">
    <source>
        <dbReference type="EMBL" id="CAB3990093.1"/>
    </source>
</evidence>
<name>A0A7D9DNR3_PARCT</name>
<dbReference type="Proteomes" id="UP001152795">
    <property type="component" value="Unassembled WGS sequence"/>
</dbReference>
<comment type="caution">
    <text evidence="7">The sequence shown here is derived from an EMBL/GenBank/DDBJ whole genome shotgun (WGS) entry which is preliminary data.</text>
</comment>
<gene>
    <name evidence="7" type="ORF">PACLA_8A081171</name>
</gene>
<evidence type="ECO:0000313" key="8">
    <source>
        <dbReference type="Proteomes" id="UP001152795"/>
    </source>
</evidence>
<keyword evidence="8" id="KW-1185">Reference proteome</keyword>
<dbReference type="AlphaFoldDB" id="A0A7D9DNR3"/>
<feature type="transmembrane region" description="Helical" evidence="6">
    <location>
        <begin position="20"/>
        <end position="42"/>
    </location>
</feature>
<organism evidence="7 8">
    <name type="scientific">Paramuricea clavata</name>
    <name type="common">Red gorgonian</name>
    <name type="synonym">Violescent sea-whip</name>
    <dbReference type="NCBI Taxonomy" id="317549"/>
    <lineage>
        <taxon>Eukaryota</taxon>
        <taxon>Metazoa</taxon>
        <taxon>Cnidaria</taxon>
        <taxon>Anthozoa</taxon>
        <taxon>Octocorallia</taxon>
        <taxon>Malacalcyonacea</taxon>
        <taxon>Plexauridae</taxon>
        <taxon>Paramuricea</taxon>
    </lineage>
</organism>
<feature type="region of interest" description="Disordered" evidence="5">
    <location>
        <begin position="95"/>
        <end position="117"/>
    </location>
</feature>
<protein>
    <submittedName>
        <fullName evidence="7">Type-1 angiotensin II receptor-associated</fullName>
    </submittedName>
</protein>
<evidence type="ECO:0000256" key="3">
    <source>
        <dbReference type="ARBA" id="ARBA00022989"/>
    </source>
</evidence>
<dbReference type="GO" id="GO:0038166">
    <property type="term" value="P:angiotensin-activated signaling pathway"/>
    <property type="evidence" value="ECO:0007669"/>
    <property type="project" value="InterPro"/>
</dbReference>
<feature type="transmembrane region" description="Helical" evidence="6">
    <location>
        <begin position="54"/>
        <end position="77"/>
    </location>
</feature>
<dbReference type="GO" id="GO:0005886">
    <property type="term" value="C:plasma membrane"/>
    <property type="evidence" value="ECO:0007669"/>
    <property type="project" value="TreeGrafter"/>
</dbReference>
<keyword evidence="2 6" id="KW-0812">Transmembrane</keyword>
<dbReference type="Pfam" id="PF06396">
    <property type="entry name" value="AGTRAP"/>
    <property type="match status" value="1"/>
</dbReference>